<protein>
    <submittedName>
        <fullName evidence="1">DUF4278 domain-containing protein</fullName>
    </submittedName>
</protein>
<evidence type="ECO:0000313" key="1">
    <source>
        <dbReference type="EMBL" id="MFB2895137.1"/>
    </source>
</evidence>
<gene>
    <name evidence="1" type="ORF">ACE1CI_19695</name>
</gene>
<comment type="caution">
    <text evidence="1">The sequence shown here is derived from an EMBL/GenBank/DDBJ whole genome shotgun (WGS) entry which is preliminary data.</text>
</comment>
<dbReference type="InterPro" id="IPR025458">
    <property type="entry name" value="DUF4278"/>
</dbReference>
<sequence length="89" mass="10663">MTLTYRGNTYETPTPIPLGSDSTDRLPIKLIYRGHTYYYIPRPVINFEEVETDEPTITLIYRGSTYKRKLRATKPYQKPRAINWRWHIE</sequence>
<dbReference type="RefSeq" id="WP_413264773.1">
    <property type="nucleotide sequence ID" value="NZ_JBHFNR010000145.1"/>
</dbReference>
<reference evidence="1 2" key="1">
    <citation type="submission" date="2024-09" db="EMBL/GenBank/DDBJ databases">
        <title>Floridaenema gen nov. (Aerosakkonemataceae, Aerosakkonematales ord. nov., Cyanobacteria) from benthic tropical and subtropical fresh waters, with the description of four new species.</title>
        <authorList>
            <person name="Moretto J.A."/>
            <person name="Berthold D.E."/>
            <person name="Lefler F.W."/>
            <person name="Huang I.-S."/>
            <person name="Laughinghouse H. IV."/>
        </authorList>
    </citation>
    <scope>NUCLEOTIDE SEQUENCE [LARGE SCALE GENOMIC DNA]</scope>
    <source>
        <strain evidence="1 2">BLCC-F50</strain>
    </source>
</reference>
<evidence type="ECO:0000313" key="2">
    <source>
        <dbReference type="Proteomes" id="UP001576784"/>
    </source>
</evidence>
<accession>A0ABV4XUK6</accession>
<keyword evidence="2" id="KW-1185">Reference proteome</keyword>
<dbReference type="Proteomes" id="UP001576784">
    <property type="component" value="Unassembled WGS sequence"/>
</dbReference>
<dbReference type="Pfam" id="PF14105">
    <property type="entry name" value="DUF4278"/>
    <property type="match status" value="1"/>
</dbReference>
<proteinExistence type="predicted"/>
<dbReference type="EMBL" id="JBHFNR010000145">
    <property type="protein sequence ID" value="MFB2895137.1"/>
    <property type="molecule type" value="Genomic_DNA"/>
</dbReference>
<name>A0ABV4XUK6_9CYAN</name>
<organism evidence="1 2">
    <name type="scientific">Floridaenema flaviceps BLCC-F50</name>
    <dbReference type="NCBI Taxonomy" id="3153642"/>
    <lineage>
        <taxon>Bacteria</taxon>
        <taxon>Bacillati</taxon>
        <taxon>Cyanobacteriota</taxon>
        <taxon>Cyanophyceae</taxon>
        <taxon>Oscillatoriophycideae</taxon>
        <taxon>Aerosakkonematales</taxon>
        <taxon>Aerosakkonemataceae</taxon>
        <taxon>Floridanema</taxon>
        <taxon>Floridanema flaviceps</taxon>
    </lineage>
</organism>